<dbReference type="InterPro" id="IPR001173">
    <property type="entry name" value="Glyco_trans_2-like"/>
</dbReference>
<dbReference type="Pfam" id="PF00535">
    <property type="entry name" value="Glycos_transf_2"/>
    <property type="match status" value="1"/>
</dbReference>
<dbReference type="SUPFAM" id="SSF53448">
    <property type="entry name" value="Nucleotide-diphospho-sugar transferases"/>
    <property type="match status" value="1"/>
</dbReference>
<reference evidence="2 3" key="1">
    <citation type="journal article" date="2015" name="Nature">
        <title>rRNA introns, odd ribosomes, and small enigmatic genomes across a large radiation of phyla.</title>
        <authorList>
            <person name="Brown C.T."/>
            <person name="Hug L.A."/>
            <person name="Thomas B.C."/>
            <person name="Sharon I."/>
            <person name="Castelle C.J."/>
            <person name="Singh A."/>
            <person name="Wilkins M.J."/>
            <person name="Williams K.H."/>
            <person name="Banfield J.F."/>
        </authorList>
    </citation>
    <scope>NUCLEOTIDE SEQUENCE [LARGE SCALE GENOMIC DNA]</scope>
</reference>
<dbReference type="InterPro" id="IPR029044">
    <property type="entry name" value="Nucleotide-diphossugar_trans"/>
</dbReference>
<feature type="domain" description="Glycosyltransferase 2-like" evidence="1">
    <location>
        <begin position="4"/>
        <end position="143"/>
    </location>
</feature>
<evidence type="ECO:0000259" key="1">
    <source>
        <dbReference type="Pfam" id="PF00535"/>
    </source>
</evidence>
<proteinExistence type="predicted"/>
<evidence type="ECO:0000313" key="3">
    <source>
        <dbReference type="Proteomes" id="UP000034048"/>
    </source>
</evidence>
<comment type="caution">
    <text evidence="2">The sequence shown here is derived from an EMBL/GenBank/DDBJ whole genome shotgun (WGS) entry which is preliminary data.</text>
</comment>
<dbReference type="AlphaFoldDB" id="A0A0G0NC06"/>
<dbReference type="PANTHER" id="PTHR43179:SF7">
    <property type="entry name" value="RHAMNOSYLTRANSFERASE WBBL"/>
    <property type="match status" value="1"/>
</dbReference>
<dbReference type="CDD" id="cd04186">
    <property type="entry name" value="GT_2_like_c"/>
    <property type="match status" value="1"/>
</dbReference>
<keyword evidence="2" id="KW-0808">Transferase</keyword>
<protein>
    <submittedName>
        <fullName evidence="2">Glycosyltransferase</fullName>
    </submittedName>
</protein>
<dbReference type="Proteomes" id="UP000034048">
    <property type="component" value="Unassembled WGS sequence"/>
</dbReference>
<dbReference type="EMBL" id="LBWS01000042">
    <property type="protein sequence ID" value="KKR13664.1"/>
    <property type="molecule type" value="Genomic_DNA"/>
</dbReference>
<dbReference type="PANTHER" id="PTHR43179">
    <property type="entry name" value="RHAMNOSYLTRANSFERASE WBBL"/>
    <property type="match status" value="1"/>
</dbReference>
<dbReference type="GO" id="GO:0016740">
    <property type="term" value="F:transferase activity"/>
    <property type="evidence" value="ECO:0007669"/>
    <property type="project" value="UniProtKB-KW"/>
</dbReference>
<accession>A0A0G0NC06</accession>
<dbReference type="Gene3D" id="3.90.550.10">
    <property type="entry name" value="Spore Coat Polysaccharide Biosynthesis Protein SpsA, Chain A"/>
    <property type="match status" value="1"/>
</dbReference>
<organism evidence="2 3">
    <name type="scientific">Candidatus Falkowbacteria bacterium GW2011_GWA2_39_24</name>
    <dbReference type="NCBI Taxonomy" id="1618634"/>
    <lineage>
        <taxon>Bacteria</taxon>
        <taxon>Candidatus Falkowiibacteriota</taxon>
    </lineage>
</organism>
<gene>
    <name evidence="2" type="ORF">UT42_C0042G0004</name>
</gene>
<evidence type="ECO:0000313" key="2">
    <source>
        <dbReference type="EMBL" id="KKR13664.1"/>
    </source>
</evidence>
<sequence>MDISLIILNYQTKGMTLNCLKSIRETDWSGLEYEIIVIDNNSQDSLGEILAWQYPEVKFIQNKKNLGMGAGNNIGLARARGEYITIMNPDTMVFPDTFKQLHQFMVSHPQVGMVGPKQYNPDRTVQTSCYRWHKLLTPFYRRTPLSKTKTGRQDLARFLMQDFDKSVVKDVDWLLGSFLFMRASALKQVGNFDQRFFMYFEDTDLCRRFWQKHWRVVYYPEARIIHNHNRASAAYPWYKLFSSTAARAHIVSWFKYLTKWGRP</sequence>
<name>A0A0G0NC06_9BACT</name>